<evidence type="ECO:0000313" key="1">
    <source>
        <dbReference type="EMBL" id="KVA01419.1"/>
    </source>
</evidence>
<accession>A0AAP1G5Z8</accession>
<dbReference type="EMBL" id="LOTQ01000042">
    <property type="protein sequence ID" value="KVA01419.1"/>
    <property type="molecule type" value="Genomic_DNA"/>
</dbReference>
<gene>
    <name evidence="1" type="ORF">WI41_25055</name>
</gene>
<protein>
    <submittedName>
        <fullName evidence="1">Uncharacterized protein</fullName>
    </submittedName>
</protein>
<comment type="caution">
    <text evidence="1">The sequence shown here is derived from an EMBL/GenBank/DDBJ whole genome shotgun (WGS) entry which is preliminary data.</text>
</comment>
<proteinExistence type="predicted"/>
<sequence length="221" mass="25691">MNMKNLRPREIRHTGLYLIPPRERLDPLQLFLVLRLGTRLLLQFGDQLLPLRRVRPFTFVLDNQPGCNLHEPRIPATLCLRQRAQLIYRLLAIAFHEQGVVHLEHQRVELRTRSKVGNIGAARIIDPLPSRLKYRMRRIVGIRHRLEIDPLLREFPCHPPARVIEVAHPALDRLALCVHAVHVPPVHRVTGIGVWMRLADTPLRVTRQFSKRVHLNGVRLS</sequence>
<dbReference type="AlphaFoldDB" id="A0AAP1G5Z8"/>
<dbReference type="Proteomes" id="UP000056450">
    <property type="component" value="Unassembled WGS sequence"/>
</dbReference>
<organism evidence="1 2">
    <name type="scientific">Burkholderia latens</name>
    <dbReference type="NCBI Taxonomy" id="488446"/>
    <lineage>
        <taxon>Bacteria</taxon>
        <taxon>Pseudomonadati</taxon>
        <taxon>Pseudomonadota</taxon>
        <taxon>Betaproteobacteria</taxon>
        <taxon>Burkholderiales</taxon>
        <taxon>Burkholderiaceae</taxon>
        <taxon>Burkholderia</taxon>
        <taxon>Burkholderia cepacia complex</taxon>
    </lineage>
</organism>
<reference evidence="1 2" key="1">
    <citation type="submission" date="2015-11" db="EMBL/GenBank/DDBJ databases">
        <title>Expanding the genomic diversity of Burkholderia species for the development of highly accurate diagnostics.</title>
        <authorList>
            <person name="Sahl J."/>
            <person name="Keim P."/>
            <person name="Wagner D."/>
        </authorList>
    </citation>
    <scope>NUCLEOTIDE SEQUENCE [LARGE SCALE GENOMIC DNA]</scope>
    <source>
        <strain evidence="1 2">RF32-BP12</strain>
    </source>
</reference>
<evidence type="ECO:0000313" key="2">
    <source>
        <dbReference type="Proteomes" id="UP000056450"/>
    </source>
</evidence>
<name>A0AAP1G5Z8_9BURK</name>